<accession>A0ABP8MXV1</accession>
<proteinExistence type="predicted"/>
<comment type="caution">
    <text evidence="2">The sequence shown here is derived from an EMBL/GenBank/DDBJ whole genome shotgun (WGS) entry which is preliminary data.</text>
</comment>
<dbReference type="EMBL" id="BAABEZ010000024">
    <property type="protein sequence ID" value="GAA4457943.1"/>
    <property type="molecule type" value="Genomic_DNA"/>
</dbReference>
<evidence type="ECO:0000313" key="3">
    <source>
        <dbReference type="Proteomes" id="UP001501410"/>
    </source>
</evidence>
<reference evidence="3" key="1">
    <citation type="journal article" date="2019" name="Int. J. Syst. Evol. Microbiol.">
        <title>The Global Catalogue of Microorganisms (GCM) 10K type strain sequencing project: providing services to taxonomists for standard genome sequencing and annotation.</title>
        <authorList>
            <consortium name="The Broad Institute Genomics Platform"/>
            <consortium name="The Broad Institute Genome Sequencing Center for Infectious Disease"/>
            <person name="Wu L."/>
            <person name="Ma J."/>
        </authorList>
    </citation>
    <scope>NUCLEOTIDE SEQUENCE [LARGE SCALE GENOMIC DNA]</scope>
    <source>
        <strain evidence="3">JCM 31921</strain>
    </source>
</reference>
<evidence type="ECO:0000313" key="2">
    <source>
        <dbReference type="EMBL" id="GAA4457943.1"/>
    </source>
</evidence>
<name>A0ABP8MXV1_9BACT</name>
<protein>
    <recommendedName>
        <fullName evidence="4">LITAF domain-containing protein</fullName>
    </recommendedName>
</protein>
<sequence length="137" mass="14808">MQCPKCHSDNTQRLSVIYQSGTQLINTTSNTYGGGIGSGYGGGIATTNTSGTAQSYLAIKASPPDKKKFKIASILIVAGILIGWASGSLILFLLPAGVGVFLGRKDYRYNKNVYPGLREEWRNSWHCNKCGAIYIQQ</sequence>
<keyword evidence="3" id="KW-1185">Reference proteome</keyword>
<keyword evidence="1" id="KW-0472">Membrane</keyword>
<evidence type="ECO:0008006" key="4">
    <source>
        <dbReference type="Google" id="ProtNLM"/>
    </source>
</evidence>
<organism evidence="2 3">
    <name type="scientific">Rurimicrobium arvi</name>
    <dbReference type="NCBI Taxonomy" id="2049916"/>
    <lineage>
        <taxon>Bacteria</taxon>
        <taxon>Pseudomonadati</taxon>
        <taxon>Bacteroidota</taxon>
        <taxon>Chitinophagia</taxon>
        <taxon>Chitinophagales</taxon>
        <taxon>Chitinophagaceae</taxon>
        <taxon>Rurimicrobium</taxon>
    </lineage>
</organism>
<dbReference type="Proteomes" id="UP001501410">
    <property type="component" value="Unassembled WGS sequence"/>
</dbReference>
<keyword evidence="1" id="KW-0812">Transmembrane</keyword>
<dbReference type="RefSeq" id="WP_344827826.1">
    <property type="nucleotide sequence ID" value="NZ_BAABEZ010000024.1"/>
</dbReference>
<evidence type="ECO:0000256" key="1">
    <source>
        <dbReference type="SAM" id="Phobius"/>
    </source>
</evidence>
<gene>
    <name evidence="2" type="ORF">GCM10023092_25430</name>
</gene>
<feature type="transmembrane region" description="Helical" evidence="1">
    <location>
        <begin position="71"/>
        <end position="102"/>
    </location>
</feature>
<keyword evidence="1" id="KW-1133">Transmembrane helix</keyword>